<dbReference type="OrthoDB" id="20729at2759"/>
<feature type="compositionally biased region" description="Polar residues" evidence="2">
    <location>
        <begin position="8"/>
        <end position="23"/>
    </location>
</feature>
<feature type="compositionally biased region" description="Polar residues" evidence="2">
    <location>
        <begin position="274"/>
        <end position="302"/>
    </location>
</feature>
<evidence type="ECO:0000313" key="4">
    <source>
        <dbReference type="Proteomes" id="UP000214365"/>
    </source>
</evidence>
<feature type="region of interest" description="Disordered" evidence="2">
    <location>
        <begin position="1"/>
        <end position="23"/>
    </location>
</feature>
<feature type="compositionally biased region" description="Polar residues" evidence="2">
    <location>
        <begin position="250"/>
        <end position="266"/>
    </location>
</feature>
<dbReference type="CDD" id="cd23954">
    <property type="entry name" value="AMO1_CTD"/>
    <property type="match status" value="1"/>
</dbReference>
<evidence type="ECO:0000313" key="3">
    <source>
        <dbReference type="EMBL" id="OKL58214.1"/>
    </source>
</evidence>
<dbReference type="GO" id="GO:0005634">
    <property type="term" value="C:nucleus"/>
    <property type="evidence" value="ECO:0007669"/>
    <property type="project" value="TreeGrafter"/>
</dbReference>
<dbReference type="Proteomes" id="UP000214365">
    <property type="component" value="Unassembled WGS sequence"/>
</dbReference>
<dbReference type="AlphaFoldDB" id="A0A225AIX9"/>
<dbReference type="GeneID" id="31006227"/>
<reference evidence="3 4" key="1">
    <citation type="submission" date="2015-06" db="EMBL/GenBank/DDBJ databases">
        <title>Talaromyces atroroseus IBT 11181 draft genome.</title>
        <authorList>
            <person name="Rasmussen K.B."/>
            <person name="Rasmussen S."/>
            <person name="Petersen B."/>
            <person name="Sicheritz-Ponten T."/>
            <person name="Mortensen U.H."/>
            <person name="Thrane U."/>
        </authorList>
    </citation>
    <scope>NUCLEOTIDE SEQUENCE [LARGE SCALE GENOMIC DNA]</scope>
    <source>
        <strain evidence="3 4">IBT 11181</strain>
    </source>
</reference>
<feature type="coiled-coil region" evidence="1">
    <location>
        <begin position="81"/>
        <end position="108"/>
    </location>
</feature>
<evidence type="ECO:0008006" key="5">
    <source>
        <dbReference type="Google" id="ProtNLM"/>
    </source>
</evidence>
<dbReference type="STRING" id="1441469.A0A225AIX9"/>
<dbReference type="PANTHER" id="PTHR21099">
    <property type="entry name" value="RAD201"/>
    <property type="match status" value="1"/>
</dbReference>
<protein>
    <recommendedName>
        <fullName evidence="5">CCCH zinc finger domain protein</fullName>
    </recommendedName>
</protein>
<organism evidence="3 4">
    <name type="scientific">Talaromyces atroroseus</name>
    <dbReference type="NCBI Taxonomy" id="1441469"/>
    <lineage>
        <taxon>Eukaryota</taxon>
        <taxon>Fungi</taxon>
        <taxon>Dikarya</taxon>
        <taxon>Ascomycota</taxon>
        <taxon>Pezizomycotina</taxon>
        <taxon>Eurotiomycetes</taxon>
        <taxon>Eurotiomycetidae</taxon>
        <taxon>Eurotiales</taxon>
        <taxon>Trichocomaceae</taxon>
        <taxon>Talaromyces</taxon>
        <taxon>Talaromyces sect. Trachyspermi</taxon>
    </lineage>
</organism>
<accession>A0A225AIX9</accession>
<feature type="compositionally biased region" description="Polar residues" evidence="2">
    <location>
        <begin position="221"/>
        <end position="234"/>
    </location>
</feature>
<evidence type="ECO:0000256" key="2">
    <source>
        <dbReference type="SAM" id="MobiDB-lite"/>
    </source>
</evidence>
<gene>
    <name evidence="3" type="ORF">UA08_06472</name>
</gene>
<sequence length="490" mass="51974">MAFVNRSFYHSGSTQQQDKSTNYHVTADGIQSDLTIGKDRPAWIFSAYGPGKNAPRQLFGGPSREQSFEEMRLRHYEATAAGNMNQAIQEAQRLHEETTNQIQVILNDLNGAVKYVLDGQNEHPNRIDIVEGRSSVQPAFGQQAAAPSSAPAFGKPSSFGAASQGTSTPAFGQPSLPGQNQPAFGKPSGLGSAMAGPAFGKPAMLGSTQPAFGRPAFGQPSFGQPSFGQPTAITGSGFAGAAAGPSPFSQATQPNPLAQGNTSAFGQPSAFGQAPSQTTASPFSQIRNQSAPSAFGQPSSVGSAFGQPSQTTSTFGQPQQQQPSSANPFSQAQTVSATPSAFGQPTTTTATTTFSTTAQQPKVTNVARASLGPKPIIKADPGELNPIPDLTGSTIRDPATRKLTSWKGRPVQYKDGNPRYLHPSDNKTWVRIFFPDGPPEVATLRDCSDKDENYTTEVTEQYQDFVRNGFFKDNIIPSVPPKTEWVSFDF</sequence>
<proteinExistence type="predicted"/>
<feature type="compositionally biased region" description="Low complexity" evidence="2">
    <location>
        <begin position="138"/>
        <end position="159"/>
    </location>
</feature>
<feature type="compositionally biased region" description="Low complexity" evidence="2">
    <location>
        <begin position="235"/>
        <end position="249"/>
    </location>
</feature>
<feature type="compositionally biased region" description="Low complexity" evidence="2">
    <location>
        <begin position="346"/>
        <end position="358"/>
    </location>
</feature>
<name>A0A225AIX9_TALAT</name>
<feature type="compositionally biased region" description="Polar residues" evidence="2">
    <location>
        <begin position="334"/>
        <end position="345"/>
    </location>
</feature>
<keyword evidence="1" id="KW-0175">Coiled coil</keyword>
<dbReference type="EMBL" id="LFMY01000010">
    <property type="protein sequence ID" value="OKL58214.1"/>
    <property type="molecule type" value="Genomic_DNA"/>
</dbReference>
<dbReference type="PANTHER" id="PTHR21099:SF2">
    <property type="entry name" value="SI:CH211-113E8.11"/>
    <property type="match status" value="1"/>
</dbReference>
<evidence type="ECO:0000256" key="1">
    <source>
        <dbReference type="SAM" id="Coils"/>
    </source>
</evidence>
<feature type="region of interest" description="Disordered" evidence="2">
    <location>
        <begin position="138"/>
        <end position="390"/>
    </location>
</feature>
<keyword evidence="4" id="KW-1185">Reference proteome</keyword>
<feature type="compositionally biased region" description="Low complexity" evidence="2">
    <location>
        <begin position="306"/>
        <end position="333"/>
    </location>
</feature>
<comment type="caution">
    <text evidence="3">The sequence shown here is derived from an EMBL/GenBank/DDBJ whole genome shotgun (WGS) entry which is preliminary data.</text>
</comment>
<dbReference type="RefSeq" id="XP_020118335.1">
    <property type="nucleotide sequence ID" value="XM_020269249.1"/>
</dbReference>
<feature type="compositionally biased region" description="Polar residues" evidence="2">
    <location>
        <begin position="160"/>
        <end position="182"/>
    </location>
</feature>